<protein>
    <submittedName>
        <fullName evidence="1">Uncharacterized protein</fullName>
    </submittedName>
</protein>
<accession>A0A0C2T0E6</accession>
<proteinExistence type="predicted"/>
<keyword evidence="2" id="KW-1185">Reference proteome</keyword>
<reference evidence="1 2" key="1">
    <citation type="submission" date="2014-04" db="EMBL/GenBank/DDBJ databases">
        <title>Evolutionary Origins and Diversification of the Mycorrhizal Mutualists.</title>
        <authorList>
            <consortium name="DOE Joint Genome Institute"/>
            <consortium name="Mycorrhizal Genomics Consortium"/>
            <person name="Kohler A."/>
            <person name="Kuo A."/>
            <person name="Nagy L.G."/>
            <person name="Floudas D."/>
            <person name="Copeland A."/>
            <person name="Barry K.W."/>
            <person name="Cichocki N."/>
            <person name="Veneault-Fourrey C."/>
            <person name="LaButti K."/>
            <person name="Lindquist E.A."/>
            <person name="Lipzen A."/>
            <person name="Lundell T."/>
            <person name="Morin E."/>
            <person name="Murat C."/>
            <person name="Riley R."/>
            <person name="Ohm R."/>
            <person name="Sun H."/>
            <person name="Tunlid A."/>
            <person name="Henrissat B."/>
            <person name="Grigoriev I.V."/>
            <person name="Hibbett D.S."/>
            <person name="Martin F."/>
        </authorList>
    </citation>
    <scope>NUCLEOTIDE SEQUENCE [LARGE SCALE GENOMIC DNA]</scope>
    <source>
        <strain evidence="1 2">Koide BX008</strain>
    </source>
</reference>
<evidence type="ECO:0000313" key="1">
    <source>
        <dbReference type="EMBL" id="KIL59909.1"/>
    </source>
</evidence>
<dbReference type="InParanoid" id="A0A0C2T0E6"/>
<dbReference type="EMBL" id="KN818307">
    <property type="protein sequence ID" value="KIL59909.1"/>
    <property type="molecule type" value="Genomic_DNA"/>
</dbReference>
<name>A0A0C2T0E6_AMAMK</name>
<organism evidence="1 2">
    <name type="scientific">Amanita muscaria (strain Koide BX008)</name>
    <dbReference type="NCBI Taxonomy" id="946122"/>
    <lineage>
        <taxon>Eukaryota</taxon>
        <taxon>Fungi</taxon>
        <taxon>Dikarya</taxon>
        <taxon>Basidiomycota</taxon>
        <taxon>Agaricomycotina</taxon>
        <taxon>Agaricomycetes</taxon>
        <taxon>Agaricomycetidae</taxon>
        <taxon>Agaricales</taxon>
        <taxon>Pluteineae</taxon>
        <taxon>Amanitaceae</taxon>
        <taxon>Amanita</taxon>
    </lineage>
</organism>
<dbReference type="Proteomes" id="UP000054549">
    <property type="component" value="Unassembled WGS sequence"/>
</dbReference>
<dbReference type="HOGENOM" id="CLU_1844596_0_0_1"/>
<evidence type="ECO:0000313" key="2">
    <source>
        <dbReference type="Proteomes" id="UP000054549"/>
    </source>
</evidence>
<gene>
    <name evidence="1" type="ORF">M378DRAFT_960867</name>
</gene>
<dbReference type="AlphaFoldDB" id="A0A0C2T0E6"/>
<sequence>MRNGSTRGRSRPQLRLPAVDIGQSVAFGDYPLIQKDTRNSFLFAYENIRHKTFETARILFYRSLPPPPSSTAPNRSIPPPTSLILASTASFRFLLLPPSLNRSHLPSTSPVLLILSFLYSPPPSSPIRSFPFLRCFCPL</sequence>